<evidence type="ECO:0000256" key="3">
    <source>
        <dbReference type="ARBA" id="ARBA00022630"/>
    </source>
</evidence>
<keyword evidence="6" id="KW-0503">Monooxygenase</keyword>
<reference evidence="8 9" key="1">
    <citation type="submission" date="2022-06" db="EMBL/GenBank/DDBJ databases">
        <authorList>
            <person name="Xuan X."/>
        </authorList>
    </citation>
    <scope>NUCLEOTIDE SEQUENCE [LARGE SCALE GENOMIC DNA]</scope>
    <source>
        <strain evidence="8 9">2V75</strain>
    </source>
</reference>
<dbReference type="Pfam" id="PF13450">
    <property type="entry name" value="NAD_binding_8"/>
    <property type="match status" value="1"/>
</dbReference>
<comment type="caution">
    <text evidence="8">The sequence shown here is derived from an EMBL/GenBank/DDBJ whole genome shotgun (WGS) entry which is preliminary data.</text>
</comment>
<dbReference type="Proteomes" id="UP001206312">
    <property type="component" value="Unassembled WGS sequence"/>
</dbReference>
<dbReference type="InterPro" id="IPR036188">
    <property type="entry name" value="FAD/NAD-bd_sf"/>
</dbReference>
<organism evidence="8 9">
    <name type="scientific">Robiginitalea marina</name>
    <dbReference type="NCBI Taxonomy" id="2954105"/>
    <lineage>
        <taxon>Bacteria</taxon>
        <taxon>Pseudomonadati</taxon>
        <taxon>Bacteroidota</taxon>
        <taxon>Flavobacteriia</taxon>
        <taxon>Flavobacteriales</taxon>
        <taxon>Flavobacteriaceae</taxon>
        <taxon>Robiginitalea</taxon>
    </lineage>
</organism>
<dbReference type="SUPFAM" id="SSF51905">
    <property type="entry name" value="FAD/NAD(P)-binding domain"/>
    <property type="match status" value="1"/>
</dbReference>
<dbReference type="InterPro" id="IPR020946">
    <property type="entry name" value="Flavin_mOase-like"/>
</dbReference>
<evidence type="ECO:0000256" key="7">
    <source>
        <dbReference type="SAM" id="Phobius"/>
    </source>
</evidence>
<keyword evidence="4" id="KW-0274">FAD</keyword>
<keyword evidence="7" id="KW-0472">Membrane</keyword>
<evidence type="ECO:0000256" key="4">
    <source>
        <dbReference type="ARBA" id="ARBA00022827"/>
    </source>
</evidence>
<proteinExistence type="inferred from homology"/>
<dbReference type="RefSeq" id="WP_252740302.1">
    <property type="nucleotide sequence ID" value="NZ_JAMXIB010000002.1"/>
</dbReference>
<protein>
    <submittedName>
        <fullName evidence="8">NAD(P)/FAD-dependent oxidoreductase</fullName>
    </submittedName>
</protein>
<keyword evidence="9" id="KW-1185">Reference proteome</keyword>
<evidence type="ECO:0000256" key="5">
    <source>
        <dbReference type="ARBA" id="ARBA00023002"/>
    </source>
</evidence>
<keyword evidence="7" id="KW-1133">Transmembrane helix</keyword>
<sequence>MKQTDSTLYDVIIIGAGISGIGTAYWLQRKCPGRQYAILEARERLGGTWDLFRYPGIRSDSDMFTFGYRFRPWENPKSLSDGESIRKYLKETAAENGIEAHIRFGHKVLAANWSSEDRQWTLEVSHQEHTTTLKTRFLYMCAGYYSYEEGYRPGFPGEETFGGTLVHPQFWPQDLDYTGKRVAVIGSGATAVTLVPSMAEKAAHVTMVQRSPTYIMKLPNRSGLYTALKKWLPGHLAYRLTRWRNLAMAMGLYGFSRAFPGKMKSLLMKGAARELPRGYPVEKHFNPTYKPWDQRLCVIPDGDLFKAIRSGKADIVTAEIAHFTPEGLALKSGEVLDADIIVTATGLKMKLLGGARVTLDGRPLHTHEVLVYKGMMMSGVPNFALAFGYTNNSWTLKTDLTANLVCRILNYMDRKGYEVVVPQVPEDIEEEEFLPLDSGYMKRAKHLLPKNGSRRPWRVYQNYFMDMLLTRFGRVKDRHLSFDPGRDPHS</sequence>
<feature type="transmembrane region" description="Helical" evidence="7">
    <location>
        <begin position="7"/>
        <end position="27"/>
    </location>
</feature>
<dbReference type="PANTHER" id="PTHR43872:SF1">
    <property type="entry name" value="MONOOXYGENASE, PUTATIVE (AFU_ORTHOLOGUE AFUA_8G02570)-RELATED"/>
    <property type="match status" value="1"/>
</dbReference>
<dbReference type="InterPro" id="IPR051820">
    <property type="entry name" value="FAD-binding_MO"/>
</dbReference>
<dbReference type="EMBL" id="JAMXIB010000002">
    <property type="protein sequence ID" value="MCO5723928.1"/>
    <property type="molecule type" value="Genomic_DNA"/>
</dbReference>
<evidence type="ECO:0000313" key="9">
    <source>
        <dbReference type="Proteomes" id="UP001206312"/>
    </source>
</evidence>
<name>A0ABT1AXJ9_9FLAO</name>
<evidence type="ECO:0000256" key="6">
    <source>
        <dbReference type="ARBA" id="ARBA00023033"/>
    </source>
</evidence>
<evidence type="ECO:0000256" key="1">
    <source>
        <dbReference type="ARBA" id="ARBA00001974"/>
    </source>
</evidence>
<evidence type="ECO:0000256" key="2">
    <source>
        <dbReference type="ARBA" id="ARBA00010139"/>
    </source>
</evidence>
<keyword evidence="5" id="KW-0560">Oxidoreductase</keyword>
<dbReference type="Gene3D" id="3.50.50.60">
    <property type="entry name" value="FAD/NAD(P)-binding domain"/>
    <property type="match status" value="3"/>
</dbReference>
<comment type="similarity">
    <text evidence="2">Belongs to the FAD-binding monooxygenase family.</text>
</comment>
<keyword evidence="3" id="KW-0285">Flavoprotein</keyword>
<comment type="cofactor">
    <cofactor evidence="1">
        <name>FAD</name>
        <dbReference type="ChEBI" id="CHEBI:57692"/>
    </cofactor>
</comment>
<gene>
    <name evidence="8" type="ORF">NG653_03605</name>
</gene>
<evidence type="ECO:0000313" key="8">
    <source>
        <dbReference type="EMBL" id="MCO5723928.1"/>
    </source>
</evidence>
<dbReference type="Pfam" id="PF00743">
    <property type="entry name" value="FMO-like"/>
    <property type="match status" value="1"/>
</dbReference>
<keyword evidence="7" id="KW-0812">Transmembrane</keyword>
<accession>A0ABT1AXJ9</accession>
<dbReference type="PANTHER" id="PTHR43872">
    <property type="entry name" value="MONOOXYGENASE, PUTATIVE (AFU_ORTHOLOGUE AFUA_8G02570)-RELATED"/>
    <property type="match status" value="1"/>
</dbReference>